<dbReference type="Proteomes" id="UP000299102">
    <property type="component" value="Unassembled WGS sequence"/>
</dbReference>
<comment type="caution">
    <text evidence="2">The sequence shown here is derived from an EMBL/GenBank/DDBJ whole genome shotgun (WGS) entry which is preliminary data.</text>
</comment>
<dbReference type="AlphaFoldDB" id="A0A4C1TMZ0"/>
<feature type="region of interest" description="Disordered" evidence="1">
    <location>
        <begin position="1"/>
        <end position="45"/>
    </location>
</feature>
<gene>
    <name evidence="2" type="ORF">EVAR_9268_1</name>
</gene>
<keyword evidence="3" id="KW-1185">Reference proteome</keyword>
<proteinExistence type="predicted"/>
<feature type="compositionally biased region" description="Basic residues" evidence="1">
    <location>
        <begin position="14"/>
        <end position="32"/>
    </location>
</feature>
<accession>A0A4C1TMZ0</accession>
<reference evidence="2 3" key="1">
    <citation type="journal article" date="2019" name="Commun. Biol.">
        <title>The bagworm genome reveals a unique fibroin gene that provides high tensile strength.</title>
        <authorList>
            <person name="Kono N."/>
            <person name="Nakamura H."/>
            <person name="Ohtoshi R."/>
            <person name="Tomita M."/>
            <person name="Numata K."/>
            <person name="Arakawa K."/>
        </authorList>
    </citation>
    <scope>NUCLEOTIDE SEQUENCE [LARGE SCALE GENOMIC DNA]</scope>
</reference>
<protein>
    <submittedName>
        <fullName evidence="2">Uncharacterized protein</fullName>
    </submittedName>
</protein>
<evidence type="ECO:0000313" key="3">
    <source>
        <dbReference type="Proteomes" id="UP000299102"/>
    </source>
</evidence>
<organism evidence="2 3">
    <name type="scientific">Eumeta variegata</name>
    <name type="common">Bagworm moth</name>
    <name type="synonym">Eumeta japonica</name>
    <dbReference type="NCBI Taxonomy" id="151549"/>
    <lineage>
        <taxon>Eukaryota</taxon>
        <taxon>Metazoa</taxon>
        <taxon>Ecdysozoa</taxon>
        <taxon>Arthropoda</taxon>
        <taxon>Hexapoda</taxon>
        <taxon>Insecta</taxon>
        <taxon>Pterygota</taxon>
        <taxon>Neoptera</taxon>
        <taxon>Endopterygota</taxon>
        <taxon>Lepidoptera</taxon>
        <taxon>Glossata</taxon>
        <taxon>Ditrysia</taxon>
        <taxon>Tineoidea</taxon>
        <taxon>Psychidae</taxon>
        <taxon>Oiketicinae</taxon>
        <taxon>Eumeta</taxon>
    </lineage>
</organism>
<name>A0A4C1TMZ0_EUMVA</name>
<dbReference type="EMBL" id="BGZK01000072">
    <property type="protein sequence ID" value="GBP15485.1"/>
    <property type="molecule type" value="Genomic_DNA"/>
</dbReference>
<evidence type="ECO:0000256" key="1">
    <source>
        <dbReference type="SAM" id="MobiDB-lite"/>
    </source>
</evidence>
<sequence length="131" mass="15271">MHWRGGVVIEREGMRKRKERGGKRKRAGRKRDRPAPRAPRTPPEENLITFLSRIIKLNNSYARRRRGRIEQMAESSLRTTGTDSIYDDVIRIRDSPDCPPRRIYSNMNMSELALRPARAPLDRRSTGVVLF</sequence>
<evidence type="ECO:0000313" key="2">
    <source>
        <dbReference type="EMBL" id="GBP15485.1"/>
    </source>
</evidence>